<dbReference type="Pfam" id="PF22645">
    <property type="entry name" value="GKRP_SIS_N"/>
    <property type="match status" value="1"/>
</dbReference>
<dbReference type="Gene3D" id="1.10.8.1080">
    <property type="match status" value="1"/>
</dbReference>
<evidence type="ECO:0000259" key="13">
    <source>
        <dbReference type="PROSITE" id="PS51464"/>
    </source>
</evidence>
<comment type="pathway">
    <text evidence="6">Cell wall biogenesis.</text>
</comment>
<dbReference type="NCBIfam" id="NF003915">
    <property type="entry name" value="PRK05441.1"/>
    <property type="match status" value="1"/>
</dbReference>
<dbReference type="PANTHER" id="PTHR10088:SF4">
    <property type="entry name" value="GLUCOKINASE REGULATORY PROTEIN"/>
    <property type="match status" value="1"/>
</dbReference>
<keyword evidence="3 12" id="KW-0119">Carbohydrate metabolism</keyword>
<evidence type="ECO:0000313" key="14">
    <source>
        <dbReference type="EMBL" id="MDA3731324.1"/>
    </source>
</evidence>
<dbReference type="InterPro" id="IPR005486">
    <property type="entry name" value="Glucokinase_regulatory_CS"/>
</dbReference>
<dbReference type="InterPro" id="IPR001347">
    <property type="entry name" value="SIS_dom"/>
</dbReference>
<dbReference type="PROSITE" id="PS51464">
    <property type="entry name" value="SIS"/>
    <property type="match status" value="1"/>
</dbReference>
<dbReference type="FunFam" id="1.10.8.1080:FF:000001">
    <property type="entry name" value="N-acetylmuramic acid 6-phosphate etherase"/>
    <property type="match status" value="1"/>
</dbReference>
<dbReference type="Proteomes" id="UP001169242">
    <property type="component" value="Unassembled WGS sequence"/>
</dbReference>
<dbReference type="GO" id="GO:0046348">
    <property type="term" value="P:amino sugar catabolic process"/>
    <property type="evidence" value="ECO:0007669"/>
    <property type="project" value="InterPro"/>
</dbReference>
<comment type="pathway">
    <text evidence="12">Amino-sugar metabolism; N-acetylmuramate degradation.</text>
</comment>
<comment type="catalytic activity">
    <reaction evidence="4 12">
        <text>N-acetyl-D-muramate 6-phosphate + H2O = N-acetyl-D-glucosamine 6-phosphate + (R)-lactate</text>
        <dbReference type="Rhea" id="RHEA:26410"/>
        <dbReference type="ChEBI" id="CHEBI:15377"/>
        <dbReference type="ChEBI" id="CHEBI:16004"/>
        <dbReference type="ChEBI" id="CHEBI:57513"/>
        <dbReference type="ChEBI" id="CHEBI:58722"/>
        <dbReference type="EC" id="4.2.1.126"/>
    </reaction>
</comment>
<accession>A0AA42DLN5</accession>
<protein>
    <recommendedName>
        <fullName evidence="9 12">N-acetylmuramic acid 6-phosphate etherase</fullName>
        <shortName evidence="12">MurNAc-6-P etherase</shortName>
        <ecNumber evidence="8 12">4.2.1.126</ecNumber>
    </recommendedName>
    <alternativeName>
        <fullName evidence="11 12">N-acetylmuramic acid 6-phosphate hydrolase</fullName>
    </alternativeName>
    <alternativeName>
        <fullName evidence="10 12">N-acetylmuramic acid 6-phosphate lyase</fullName>
    </alternativeName>
</protein>
<comment type="pathway">
    <text evidence="5">Amino-sugar metabolism; 1,6-anhydro-N-acetylmuramate degradation.</text>
</comment>
<feature type="active site" description="Proton donor" evidence="12">
    <location>
        <position position="85"/>
    </location>
</feature>
<dbReference type="GO" id="GO:0009254">
    <property type="term" value="P:peptidoglycan turnover"/>
    <property type="evidence" value="ECO:0007669"/>
    <property type="project" value="TreeGrafter"/>
</dbReference>
<dbReference type="FunFam" id="3.40.50.10490:FF:000014">
    <property type="entry name" value="N-acetylmuramic acid 6-phosphate etherase"/>
    <property type="match status" value="1"/>
</dbReference>
<dbReference type="GO" id="GO:0097367">
    <property type="term" value="F:carbohydrate derivative binding"/>
    <property type="evidence" value="ECO:0007669"/>
    <property type="project" value="InterPro"/>
</dbReference>
<dbReference type="SUPFAM" id="SSF53697">
    <property type="entry name" value="SIS domain"/>
    <property type="match status" value="1"/>
</dbReference>
<evidence type="ECO:0000256" key="5">
    <source>
        <dbReference type="ARBA" id="ARBA00060595"/>
    </source>
</evidence>
<evidence type="ECO:0000256" key="7">
    <source>
        <dbReference type="ARBA" id="ARBA00061234"/>
    </source>
</evidence>
<dbReference type="Gene3D" id="3.40.50.10490">
    <property type="entry name" value="Glucose-6-phosphate isomerase like protein, domain 1"/>
    <property type="match status" value="1"/>
</dbReference>
<keyword evidence="15" id="KW-1185">Reference proteome</keyword>
<comment type="subunit">
    <text evidence="1 12">Homodimer.</text>
</comment>
<comment type="similarity">
    <text evidence="7 12">Belongs to the GCKR-like family. MurNAc-6-P etherase subfamily.</text>
</comment>
<dbReference type="EMBL" id="JAQIFT010000032">
    <property type="protein sequence ID" value="MDA3731324.1"/>
    <property type="molecule type" value="Genomic_DNA"/>
</dbReference>
<evidence type="ECO:0000256" key="12">
    <source>
        <dbReference type="HAMAP-Rule" id="MF_00068"/>
    </source>
</evidence>
<dbReference type="InterPro" id="IPR005488">
    <property type="entry name" value="Etherase_MurQ"/>
</dbReference>
<evidence type="ECO:0000256" key="3">
    <source>
        <dbReference type="ARBA" id="ARBA00023277"/>
    </source>
</evidence>
<dbReference type="GO" id="GO:0016803">
    <property type="term" value="F:ether hydrolase activity"/>
    <property type="evidence" value="ECO:0007669"/>
    <property type="project" value="TreeGrafter"/>
</dbReference>
<keyword evidence="2 12" id="KW-0456">Lyase</keyword>
<comment type="function">
    <text evidence="12">Specifically catalyzes the cleavage of the D-lactyl ether substituent of MurNAc 6-phosphate, producing GlcNAc 6-phosphate and D-lactate.</text>
</comment>
<dbReference type="AlphaFoldDB" id="A0AA42DLN5"/>
<evidence type="ECO:0000256" key="8">
    <source>
        <dbReference type="ARBA" id="ARBA00067056"/>
    </source>
</evidence>
<evidence type="ECO:0000256" key="2">
    <source>
        <dbReference type="ARBA" id="ARBA00023239"/>
    </source>
</evidence>
<dbReference type="InterPro" id="IPR046348">
    <property type="entry name" value="SIS_dom_sf"/>
</dbReference>
<evidence type="ECO:0000256" key="6">
    <source>
        <dbReference type="ARBA" id="ARBA00060672"/>
    </source>
</evidence>
<dbReference type="InterPro" id="IPR040190">
    <property type="entry name" value="MURQ/GCKR"/>
</dbReference>
<reference evidence="14" key="1">
    <citation type="journal article" date="2023" name="Int. J. Syst. Evol. Microbiol.">
        <title>&lt;i&gt;Holtiella tumoricola&lt;/i&gt; gen. nov. sp. nov., isolated from a human clinical sample.</title>
        <authorList>
            <person name="Allen-Vercoe E."/>
            <person name="Daigneault M.C."/>
            <person name="Vancuren S.J."/>
            <person name="Cochrane K."/>
            <person name="O'Neal L.L."/>
            <person name="Sankaranarayanan K."/>
            <person name="Lawson P.A."/>
        </authorList>
    </citation>
    <scope>NUCLEOTIDE SEQUENCE</scope>
    <source>
        <strain evidence="14">CC70A</strain>
    </source>
</reference>
<dbReference type="Pfam" id="PF20741">
    <property type="entry name" value="GKRP-like_C"/>
    <property type="match status" value="1"/>
</dbReference>
<dbReference type="GO" id="GO:0016835">
    <property type="term" value="F:carbon-oxygen lyase activity"/>
    <property type="evidence" value="ECO:0007669"/>
    <property type="project" value="UniProtKB-UniRule"/>
</dbReference>
<organism evidence="14 15">
    <name type="scientific">Holtiella tumoricola</name>
    <dbReference type="NCBI Taxonomy" id="3018743"/>
    <lineage>
        <taxon>Bacteria</taxon>
        <taxon>Bacillati</taxon>
        <taxon>Bacillota</taxon>
        <taxon>Clostridia</taxon>
        <taxon>Lachnospirales</taxon>
        <taxon>Cellulosilyticaceae</taxon>
        <taxon>Holtiella</taxon>
    </lineage>
</organism>
<dbReference type="EC" id="4.2.1.126" evidence="8 12"/>
<dbReference type="HAMAP" id="MF_00068">
    <property type="entry name" value="MurQ"/>
    <property type="match status" value="1"/>
</dbReference>
<comment type="caution">
    <text evidence="14">The sequence shown here is derived from an EMBL/GenBank/DDBJ whole genome shotgun (WGS) entry which is preliminary data.</text>
</comment>
<gene>
    <name evidence="12 14" type="primary">murQ</name>
    <name evidence="14" type="ORF">PBV87_07510</name>
</gene>
<feature type="domain" description="SIS" evidence="13">
    <location>
        <begin position="57"/>
        <end position="220"/>
    </location>
</feature>
<dbReference type="NCBIfam" id="TIGR00274">
    <property type="entry name" value="N-acetylmuramic acid 6-phosphate etherase"/>
    <property type="match status" value="1"/>
</dbReference>
<evidence type="ECO:0000256" key="1">
    <source>
        <dbReference type="ARBA" id="ARBA00011738"/>
    </source>
</evidence>
<evidence type="ECO:0000256" key="9">
    <source>
        <dbReference type="ARBA" id="ARBA00070061"/>
    </source>
</evidence>
<evidence type="ECO:0000256" key="10">
    <source>
        <dbReference type="ARBA" id="ARBA00077905"/>
    </source>
</evidence>
<name>A0AA42DLN5_9FIRM</name>
<feature type="active site" evidence="12">
    <location>
        <position position="116"/>
    </location>
</feature>
<dbReference type="CDD" id="cd05007">
    <property type="entry name" value="SIS_Etherase"/>
    <property type="match status" value="1"/>
</dbReference>
<dbReference type="NCBIfam" id="NF009222">
    <property type="entry name" value="PRK12570.1"/>
    <property type="match status" value="1"/>
</dbReference>
<dbReference type="RefSeq" id="WP_271011717.1">
    <property type="nucleotide sequence ID" value="NZ_JAQIFT010000032.1"/>
</dbReference>
<evidence type="ECO:0000256" key="11">
    <source>
        <dbReference type="ARBA" id="ARBA00084049"/>
    </source>
</evidence>
<dbReference type="PROSITE" id="PS01272">
    <property type="entry name" value="GCKR"/>
    <property type="match status" value="1"/>
</dbReference>
<comment type="miscellaneous">
    <text evidence="12">A lyase-type mechanism (elimination/hydration) is suggested for the cleavage of the lactyl ether bond of MurNAc 6-phosphate, with the formation of an alpha,beta-unsaturated aldehyde intermediate with (E)-stereochemistry, followed by the syn addition of water to give product.</text>
</comment>
<proteinExistence type="inferred from homology"/>
<evidence type="ECO:0000313" key="15">
    <source>
        <dbReference type="Proteomes" id="UP001169242"/>
    </source>
</evidence>
<dbReference type="PANTHER" id="PTHR10088">
    <property type="entry name" value="GLUCOKINASE REGULATORY PROTEIN"/>
    <property type="match status" value="1"/>
</dbReference>
<sequence>MAIKLEGLTTEERNPSSKQIDTVSTQEMLRIINEEDKKVPEAVEKEIEHIAKAVEIIVGALRQGGRLVYLGAGTSGRLGVLDAVECRPTYGVTDEVVQGIMAGGNEAMFKAREGAEDSKELAIEDLKDIGFNSQDVLVGIAASGRTPYVIGGLEYGNQIGASTIAVACNKDSEMARVAHMAIEPVVGPEVITGSTRMKAGTAQKLVLNMLSTGAMIQLGKVYSNLMVDVRASNEKLVERAKSIVIQATGCTREQATRVLEATQYEVKQAIVMLKTGLEVEKVKALLDEHHGQMSIAIKSYEEVRKKEA</sequence>
<evidence type="ECO:0000256" key="4">
    <source>
        <dbReference type="ARBA" id="ARBA00051747"/>
    </source>
</evidence>